<dbReference type="EMBL" id="AANZ01000049">
    <property type="protein sequence ID" value="EAQ76945.1"/>
    <property type="molecule type" value="Genomic_DNA"/>
</dbReference>
<dbReference type="HOGENOM" id="CLU_2932079_0_0_0"/>
<gene>
    <name evidence="2" type="ORF">DSM3645_20232</name>
</gene>
<feature type="transmembrane region" description="Helical" evidence="1">
    <location>
        <begin position="6"/>
        <end position="24"/>
    </location>
</feature>
<keyword evidence="1" id="KW-0472">Membrane</keyword>
<keyword evidence="1" id="KW-0812">Transmembrane</keyword>
<comment type="caution">
    <text evidence="2">The sequence shown here is derived from an EMBL/GenBank/DDBJ whole genome shotgun (WGS) entry which is preliminary data.</text>
</comment>
<protein>
    <submittedName>
        <fullName evidence="2">Uncharacterized protein</fullName>
    </submittedName>
</protein>
<dbReference type="Proteomes" id="UP000004358">
    <property type="component" value="Unassembled WGS sequence"/>
</dbReference>
<name>A4A2Q7_9BACT</name>
<evidence type="ECO:0000313" key="2">
    <source>
        <dbReference type="EMBL" id="EAQ76945.1"/>
    </source>
</evidence>
<feature type="transmembrane region" description="Helical" evidence="1">
    <location>
        <begin position="36"/>
        <end position="56"/>
    </location>
</feature>
<organism evidence="2 3">
    <name type="scientific">Blastopirellula marina DSM 3645</name>
    <dbReference type="NCBI Taxonomy" id="314230"/>
    <lineage>
        <taxon>Bacteria</taxon>
        <taxon>Pseudomonadati</taxon>
        <taxon>Planctomycetota</taxon>
        <taxon>Planctomycetia</taxon>
        <taxon>Pirellulales</taxon>
        <taxon>Pirellulaceae</taxon>
        <taxon>Blastopirellula</taxon>
    </lineage>
</organism>
<proteinExistence type="predicted"/>
<dbReference type="AlphaFoldDB" id="A4A2Q7"/>
<sequence>MAPIPGALSGPIMIIGMLCGAYVLKSSPIRSPARVHAAVGLLLWGVTILLIHLLAIHREL</sequence>
<evidence type="ECO:0000256" key="1">
    <source>
        <dbReference type="SAM" id="Phobius"/>
    </source>
</evidence>
<keyword evidence="1" id="KW-1133">Transmembrane helix</keyword>
<evidence type="ECO:0000313" key="3">
    <source>
        <dbReference type="Proteomes" id="UP000004358"/>
    </source>
</evidence>
<dbReference type="RefSeq" id="WP_002651948.1">
    <property type="nucleotide sequence ID" value="NZ_CH672376.1"/>
</dbReference>
<reference evidence="2 3" key="1">
    <citation type="submission" date="2006-02" db="EMBL/GenBank/DDBJ databases">
        <authorList>
            <person name="Amann R."/>
            <person name="Ferriera S."/>
            <person name="Johnson J."/>
            <person name="Kravitz S."/>
            <person name="Halpern A."/>
            <person name="Remington K."/>
            <person name="Beeson K."/>
            <person name="Tran B."/>
            <person name="Rogers Y.-H."/>
            <person name="Friedman R."/>
            <person name="Venter J.C."/>
        </authorList>
    </citation>
    <scope>NUCLEOTIDE SEQUENCE [LARGE SCALE GENOMIC DNA]</scope>
    <source>
        <strain evidence="2 3">DSM 3645</strain>
    </source>
</reference>
<accession>A4A2Q7</accession>